<name>A0ABU5K8D3_9ACTN</name>
<evidence type="ECO:0000313" key="2">
    <source>
        <dbReference type="Proteomes" id="UP001291999"/>
    </source>
</evidence>
<evidence type="ECO:0000313" key="1">
    <source>
        <dbReference type="EMBL" id="MDZ5661157.1"/>
    </source>
</evidence>
<gene>
    <name evidence="1" type="ORF">SFC79_05215</name>
</gene>
<protein>
    <submittedName>
        <fullName evidence="1">Glycosyltransferase</fullName>
    </submittedName>
</protein>
<organism evidence="1 2">
    <name type="scientific">Nocardioides renjunii</name>
    <dbReference type="NCBI Taxonomy" id="3095075"/>
    <lineage>
        <taxon>Bacteria</taxon>
        <taxon>Bacillati</taxon>
        <taxon>Actinomycetota</taxon>
        <taxon>Actinomycetes</taxon>
        <taxon>Propionibacteriales</taxon>
        <taxon>Nocardioidaceae</taxon>
        <taxon>Nocardioides</taxon>
    </lineage>
</organism>
<dbReference type="RefSeq" id="WP_172267745.1">
    <property type="nucleotide sequence ID" value="NZ_JAXQPW010000001.1"/>
</dbReference>
<dbReference type="Proteomes" id="UP001291999">
    <property type="component" value="Unassembled WGS sequence"/>
</dbReference>
<sequence>MTEPSTTRRSSPGGYAVSDSLAAAGFVADPRIALVETARPGRTPYDAVVCQNAWNFLPRDHYARLVTEYAPRRRALYLARRRVAAHNTRRARTNVVLSTYMRDLLAARGRRTTLAEVTLPWDLCTADDVASAGAGSLRAAASSATGLPPVHRPFVLVPGTLTWYKSPGYALDLLARIPAAERPLLVLAGTDDGSGCAQDTRSRAAAAGIEAWIGPAERPTMKWLLAHAQLTLVPSRLESLSFSMAEALLLSPRVAALPIPVHGEMVERLGRRPVWLTDDPAAVDLDELLAPLEPVDPVDVAPFRAQWFELAGVLNEAGRA</sequence>
<accession>A0ABU5K8D3</accession>
<proteinExistence type="predicted"/>
<dbReference type="SUPFAM" id="SSF53756">
    <property type="entry name" value="UDP-Glycosyltransferase/glycogen phosphorylase"/>
    <property type="match status" value="1"/>
</dbReference>
<reference evidence="1 2" key="1">
    <citation type="submission" date="2023-11" db="EMBL/GenBank/DDBJ databases">
        <title>Novel species in genus Nocardioides.</title>
        <authorList>
            <person name="Zhou H."/>
        </authorList>
    </citation>
    <scope>NUCLEOTIDE SEQUENCE [LARGE SCALE GENOMIC DNA]</scope>
    <source>
        <strain evidence="1 2">S-58</strain>
    </source>
</reference>
<comment type="caution">
    <text evidence="1">The sequence shown here is derived from an EMBL/GenBank/DDBJ whole genome shotgun (WGS) entry which is preliminary data.</text>
</comment>
<dbReference type="Gene3D" id="3.40.50.2000">
    <property type="entry name" value="Glycogen Phosphorylase B"/>
    <property type="match status" value="1"/>
</dbReference>
<dbReference type="EMBL" id="JAXQPW010000001">
    <property type="protein sequence ID" value="MDZ5661157.1"/>
    <property type="molecule type" value="Genomic_DNA"/>
</dbReference>
<keyword evidence="2" id="KW-1185">Reference proteome</keyword>